<feature type="compositionally biased region" description="Low complexity" evidence="16">
    <location>
        <begin position="655"/>
        <end position="678"/>
    </location>
</feature>
<dbReference type="OMA" id="ERLACDF"/>
<feature type="region of interest" description="Disordered" evidence="16">
    <location>
        <begin position="612"/>
        <end position="729"/>
    </location>
</feature>
<evidence type="ECO:0000313" key="19">
    <source>
        <dbReference type="Proteomes" id="UP000007797"/>
    </source>
</evidence>
<comment type="similarity">
    <text evidence="3">In the C-terminal section; belongs to the peptidase M41 family.</text>
</comment>
<dbReference type="InterPro" id="IPR000642">
    <property type="entry name" value="Peptidase_M41"/>
</dbReference>
<dbReference type="KEGG" id="dfa:DFA_10092"/>
<dbReference type="FunFam" id="1.20.58.760:FF:000001">
    <property type="entry name" value="ATP-dependent zinc metalloprotease FtsH"/>
    <property type="match status" value="1"/>
</dbReference>
<dbReference type="PANTHER" id="PTHR23076">
    <property type="entry name" value="METALLOPROTEASE M41 FTSH"/>
    <property type="match status" value="1"/>
</dbReference>
<dbReference type="GO" id="GO:0046872">
    <property type="term" value="F:metal ion binding"/>
    <property type="evidence" value="ECO:0007669"/>
    <property type="project" value="UniProtKB-KW"/>
</dbReference>
<keyword evidence="9" id="KW-0378">Hydrolase</keyword>
<evidence type="ECO:0000256" key="2">
    <source>
        <dbReference type="ARBA" id="ARBA00004141"/>
    </source>
</evidence>
<dbReference type="Gene3D" id="3.40.50.300">
    <property type="entry name" value="P-loop containing nucleotide triphosphate hydrolases"/>
    <property type="match status" value="1"/>
</dbReference>
<keyword evidence="14" id="KW-0482">Metalloprotease</keyword>
<evidence type="ECO:0000256" key="12">
    <source>
        <dbReference type="ARBA" id="ARBA00022946"/>
    </source>
</evidence>
<evidence type="ECO:0000256" key="6">
    <source>
        <dbReference type="ARBA" id="ARBA00022692"/>
    </source>
</evidence>
<keyword evidence="11" id="KW-0067">ATP-binding</keyword>
<comment type="cofactor">
    <cofactor evidence="1">
        <name>Zn(2+)</name>
        <dbReference type="ChEBI" id="CHEBI:29105"/>
    </cofactor>
</comment>
<dbReference type="AlphaFoldDB" id="F4Q989"/>
<keyword evidence="10" id="KW-0862">Zinc</keyword>
<keyword evidence="6" id="KW-0812">Transmembrane</keyword>
<dbReference type="GO" id="GO:0004222">
    <property type="term" value="F:metalloendopeptidase activity"/>
    <property type="evidence" value="ECO:0007669"/>
    <property type="project" value="InterPro"/>
</dbReference>
<dbReference type="GO" id="GO:0006515">
    <property type="term" value="P:protein quality control for misfolded or incompletely synthesized proteins"/>
    <property type="evidence" value="ECO:0007669"/>
    <property type="project" value="TreeGrafter"/>
</dbReference>
<dbReference type="InterPro" id="IPR027417">
    <property type="entry name" value="P-loop_NTPase"/>
</dbReference>
<dbReference type="MEROPS" id="M41.A18"/>
<dbReference type="CDD" id="cd19501">
    <property type="entry name" value="RecA-like_FtsH"/>
    <property type="match status" value="1"/>
</dbReference>
<dbReference type="GO" id="GO:0004176">
    <property type="term" value="F:ATP-dependent peptidase activity"/>
    <property type="evidence" value="ECO:0007669"/>
    <property type="project" value="InterPro"/>
</dbReference>
<name>F4Q989_CACFS</name>
<evidence type="ECO:0000256" key="9">
    <source>
        <dbReference type="ARBA" id="ARBA00022801"/>
    </source>
</evidence>
<keyword evidence="5 18" id="KW-0645">Protease</keyword>
<keyword evidence="7" id="KW-0479">Metal-binding</keyword>
<evidence type="ECO:0000256" key="11">
    <source>
        <dbReference type="ARBA" id="ARBA00022840"/>
    </source>
</evidence>
<keyword evidence="13" id="KW-1133">Transmembrane helix</keyword>
<dbReference type="InterPro" id="IPR003959">
    <property type="entry name" value="ATPase_AAA_core"/>
</dbReference>
<dbReference type="STRING" id="1054147.F4Q989"/>
<evidence type="ECO:0000256" key="16">
    <source>
        <dbReference type="SAM" id="MobiDB-lite"/>
    </source>
</evidence>
<keyword evidence="12" id="KW-0809">Transit peptide</keyword>
<evidence type="ECO:0000256" key="8">
    <source>
        <dbReference type="ARBA" id="ARBA00022741"/>
    </source>
</evidence>
<dbReference type="PROSITE" id="PS00674">
    <property type="entry name" value="AAA"/>
    <property type="match status" value="1"/>
</dbReference>
<comment type="similarity">
    <text evidence="4">In the N-terminal section; belongs to the AAA ATPase family.</text>
</comment>
<evidence type="ECO:0000256" key="15">
    <source>
        <dbReference type="ARBA" id="ARBA00023136"/>
    </source>
</evidence>
<dbReference type="SMART" id="SM00382">
    <property type="entry name" value="AAA"/>
    <property type="match status" value="1"/>
</dbReference>
<evidence type="ECO:0000256" key="5">
    <source>
        <dbReference type="ARBA" id="ARBA00022670"/>
    </source>
</evidence>
<dbReference type="RefSeq" id="XP_004351978.1">
    <property type="nucleotide sequence ID" value="XM_004351926.1"/>
</dbReference>
<dbReference type="InterPro" id="IPR041569">
    <property type="entry name" value="AAA_lid_3"/>
</dbReference>
<dbReference type="Gene3D" id="1.10.8.60">
    <property type="match status" value="1"/>
</dbReference>
<protein>
    <submittedName>
        <fullName evidence="18">FtsH protease</fullName>
    </submittedName>
</protein>
<gene>
    <name evidence="18" type="ORF">DFA_10092</name>
</gene>
<evidence type="ECO:0000256" key="4">
    <source>
        <dbReference type="ARBA" id="ARBA00010550"/>
    </source>
</evidence>
<evidence type="ECO:0000256" key="7">
    <source>
        <dbReference type="ARBA" id="ARBA00022723"/>
    </source>
</evidence>
<dbReference type="GO" id="GO:0005524">
    <property type="term" value="F:ATP binding"/>
    <property type="evidence" value="ECO:0007669"/>
    <property type="project" value="UniProtKB-KW"/>
</dbReference>
<dbReference type="Pfam" id="PF00004">
    <property type="entry name" value="AAA"/>
    <property type="match status" value="1"/>
</dbReference>
<dbReference type="GeneID" id="14866987"/>
<proteinExistence type="inferred from homology"/>
<reference evidence="19" key="1">
    <citation type="journal article" date="2011" name="Genome Res.">
        <title>Phylogeny-wide analysis of social amoeba genomes highlights ancient origins for complex intercellular communication.</title>
        <authorList>
            <person name="Heidel A.J."/>
            <person name="Lawal H.M."/>
            <person name="Felder M."/>
            <person name="Schilde C."/>
            <person name="Helps N.R."/>
            <person name="Tunggal B."/>
            <person name="Rivero F."/>
            <person name="John U."/>
            <person name="Schleicher M."/>
            <person name="Eichinger L."/>
            <person name="Platzer M."/>
            <person name="Noegel A.A."/>
            <person name="Schaap P."/>
            <person name="Gloeckner G."/>
        </authorList>
    </citation>
    <scope>NUCLEOTIDE SEQUENCE [LARGE SCALE GENOMIC DNA]</scope>
    <source>
        <strain evidence="19">SH3</strain>
    </source>
</reference>
<evidence type="ECO:0000259" key="17">
    <source>
        <dbReference type="SMART" id="SM00382"/>
    </source>
</evidence>
<dbReference type="OrthoDB" id="1413014at2759"/>
<dbReference type="FunFam" id="3.40.50.300:FF:000277">
    <property type="entry name" value="ATP-dependent zinc metalloprotease FtsH"/>
    <property type="match status" value="1"/>
</dbReference>
<keyword evidence="15" id="KW-0472">Membrane</keyword>
<feature type="compositionally biased region" description="Low complexity" evidence="16">
    <location>
        <begin position="693"/>
        <end position="714"/>
    </location>
</feature>
<evidence type="ECO:0000256" key="14">
    <source>
        <dbReference type="ARBA" id="ARBA00023049"/>
    </source>
</evidence>
<keyword evidence="8" id="KW-0547">Nucleotide-binding</keyword>
<sequence length="729" mass="81374">MNHFILKSSSSRLATSVTSRYLHTLCNNSSQFRKASTTADKISTASSSSRVNSIHSSMFYNHSSKSLLFNNELTGDNDITSLNSIRNVSTKRKAVSMFSDQFKQQHKQQYKQEQDQQQQDEYSEDYRNTFNGVPQPLEVKVVSNFSLFKTLLALALVGGAVYYYIGGNTSGGASGGGGIYSILAPRNYSSINKRPTETFDDVVGAEEAKSELQDLVDYLRNPGKYAERNIVTPKGILLVGPPGTGKTLLAKALAGEARIPFISINGSEFEEMFIGVGAKRVRELFAEARKMAPCIVFIDEIDSVGGSRSKRINYHPSDALNQLLVELDGFTGREGVIVLAATNFQETLDPALVRSGRFDRSIQVQLPDYVNTQILAQSTPGFSGADLFNLVNWAALDTTKNNQPEISMESLENAKENIIMGKERHSLILTDEARKICAYHEAGHALVAIKTQGAKDIHKATIMPRGDALGLVSMLQRDDFFQTKKQYLAEMDVAMGGRAAEELILGDENISQGASSDIKKATSIAKQMVMKLGMSDEVGKIYIDSEKKLSPQQREMVDREVKKFLDQSYDRARKLLEDYSAEHHLLAKALIEYETLNLDEIMAIIEKRQLPKTKKNRDALIKDREDKDKKRQEEMKKVKPIAQPVSTRLTGVFLPPGQQPTQQGQVQQQQQVQQPQPTRSRTVFIQNQPQPPQQQQQQQQQGQSQQNNNNNNQNGKNIPVVDNNNNDRK</sequence>
<dbReference type="EMBL" id="GL883026">
    <property type="protein sequence ID" value="EGG15258.1"/>
    <property type="molecule type" value="Genomic_DNA"/>
</dbReference>
<dbReference type="Proteomes" id="UP000007797">
    <property type="component" value="Unassembled WGS sequence"/>
</dbReference>
<dbReference type="InterPro" id="IPR003960">
    <property type="entry name" value="ATPase_AAA_CS"/>
</dbReference>
<keyword evidence="19" id="KW-1185">Reference proteome</keyword>
<dbReference type="Pfam" id="PF17862">
    <property type="entry name" value="AAA_lid_3"/>
    <property type="match status" value="1"/>
</dbReference>
<dbReference type="InterPro" id="IPR037219">
    <property type="entry name" value="Peptidase_M41-like"/>
</dbReference>
<dbReference type="GO" id="GO:0016887">
    <property type="term" value="F:ATP hydrolysis activity"/>
    <property type="evidence" value="ECO:0007669"/>
    <property type="project" value="InterPro"/>
</dbReference>
<dbReference type="PANTHER" id="PTHR23076:SF97">
    <property type="entry name" value="ATP-DEPENDENT ZINC METALLOPROTEASE YME1L1"/>
    <property type="match status" value="1"/>
</dbReference>
<dbReference type="Pfam" id="PF01434">
    <property type="entry name" value="Peptidase_M41"/>
    <property type="match status" value="1"/>
</dbReference>
<dbReference type="SUPFAM" id="SSF140990">
    <property type="entry name" value="FtsH protease domain-like"/>
    <property type="match status" value="1"/>
</dbReference>
<accession>F4Q989</accession>
<evidence type="ECO:0000256" key="3">
    <source>
        <dbReference type="ARBA" id="ARBA00010044"/>
    </source>
</evidence>
<dbReference type="GO" id="GO:0005743">
    <property type="term" value="C:mitochondrial inner membrane"/>
    <property type="evidence" value="ECO:0007669"/>
    <property type="project" value="TreeGrafter"/>
</dbReference>
<organism evidence="18 19">
    <name type="scientific">Cavenderia fasciculata</name>
    <name type="common">Slime mold</name>
    <name type="synonym">Dictyostelium fasciculatum</name>
    <dbReference type="NCBI Taxonomy" id="261658"/>
    <lineage>
        <taxon>Eukaryota</taxon>
        <taxon>Amoebozoa</taxon>
        <taxon>Evosea</taxon>
        <taxon>Eumycetozoa</taxon>
        <taxon>Dictyostelia</taxon>
        <taxon>Acytosteliales</taxon>
        <taxon>Cavenderiaceae</taxon>
        <taxon>Cavenderia</taxon>
    </lineage>
</organism>
<evidence type="ECO:0000256" key="10">
    <source>
        <dbReference type="ARBA" id="ARBA00022833"/>
    </source>
</evidence>
<dbReference type="Gene3D" id="1.20.58.760">
    <property type="entry name" value="Peptidase M41"/>
    <property type="match status" value="1"/>
</dbReference>
<evidence type="ECO:0000313" key="18">
    <source>
        <dbReference type="EMBL" id="EGG15258.1"/>
    </source>
</evidence>
<evidence type="ECO:0000256" key="1">
    <source>
        <dbReference type="ARBA" id="ARBA00001947"/>
    </source>
</evidence>
<dbReference type="GO" id="GO:0007005">
    <property type="term" value="P:mitochondrion organization"/>
    <property type="evidence" value="ECO:0007669"/>
    <property type="project" value="TreeGrafter"/>
</dbReference>
<feature type="domain" description="AAA+ ATPase" evidence="17">
    <location>
        <begin position="232"/>
        <end position="368"/>
    </location>
</feature>
<evidence type="ECO:0000256" key="13">
    <source>
        <dbReference type="ARBA" id="ARBA00022989"/>
    </source>
</evidence>
<feature type="compositionally biased region" description="Basic and acidic residues" evidence="16">
    <location>
        <begin position="616"/>
        <end position="637"/>
    </location>
</feature>
<dbReference type="InterPro" id="IPR003593">
    <property type="entry name" value="AAA+_ATPase"/>
</dbReference>
<comment type="subcellular location">
    <subcellularLocation>
        <location evidence="2">Membrane</location>
        <topology evidence="2">Multi-pass membrane protein</topology>
    </subcellularLocation>
</comment>
<dbReference type="SUPFAM" id="SSF52540">
    <property type="entry name" value="P-loop containing nucleoside triphosphate hydrolases"/>
    <property type="match status" value="1"/>
</dbReference>